<dbReference type="RefSeq" id="XP_059605538.1">
    <property type="nucleotide sequence ID" value="XM_059750720.1"/>
</dbReference>
<accession>A0AAJ8E310</accession>
<organism evidence="1">
    <name type="scientific">Aspergillus niger</name>
    <dbReference type="NCBI Taxonomy" id="5061"/>
    <lineage>
        <taxon>Eukaryota</taxon>
        <taxon>Fungi</taxon>
        <taxon>Dikarya</taxon>
        <taxon>Ascomycota</taxon>
        <taxon>Pezizomycotina</taxon>
        <taxon>Eurotiomycetes</taxon>
        <taxon>Eurotiomycetidae</taxon>
        <taxon>Eurotiales</taxon>
        <taxon>Aspergillaceae</taxon>
        <taxon>Aspergillus</taxon>
        <taxon>Aspergillus subgen. Circumdati</taxon>
    </lineage>
</organism>
<dbReference type="AlphaFoldDB" id="A0AAJ8E310"/>
<dbReference type="GeneID" id="84592488"/>
<protein>
    <submittedName>
        <fullName evidence="1">Uncharacterized protein</fullName>
    </submittedName>
</protein>
<sequence length="147" mass="15810">MTGQLGGDTICMYPRNYPHHETAELDQDQHRTFLYYVTQSVIPSSVRCTRTRTQSRISFPEKGISCCQACGCGTQCSEILNRSAKILRESGGSYTVCLVDGYTCVGGIECGSLVDGSGISNCCWSRTDGIGQGVNRASAAGFPIYGI</sequence>
<name>A0AAJ8E310_ASPNG</name>
<reference evidence="1" key="1">
    <citation type="submission" date="2025-02" db="EMBL/GenBank/DDBJ databases">
        <authorList>
            <consortium name="NCBI Genome Project"/>
        </authorList>
    </citation>
    <scope>NUCLEOTIDE SEQUENCE</scope>
</reference>
<reference evidence="1" key="2">
    <citation type="submission" date="2025-08" db="UniProtKB">
        <authorList>
            <consortium name="RefSeq"/>
        </authorList>
    </citation>
    <scope>IDENTIFICATION</scope>
</reference>
<dbReference type="KEGG" id="ang:An12g02010"/>
<dbReference type="VEuPathDB" id="FungiDB:An12g02010"/>
<evidence type="ECO:0000313" key="1">
    <source>
        <dbReference type="RefSeq" id="XP_059605538.1"/>
    </source>
</evidence>
<gene>
    <name evidence="1" type="ORF">An12g02010</name>
</gene>
<proteinExistence type="predicted"/>